<keyword evidence="2" id="KW-0472">Membrane</keyword>
<feature type="transmembrane region" description="Helical" evidence="2">
    <location>
        <begin position="115"/>
        <end position="137"/>
    </location>
</feature>
<reference evidence="3 4" key="1">
    <citation type="journal article" date="2019" name="PLoS Biol.">
        <title>Sex chromosomes control vertical transmission of feminizing Wolbachia symbionts in an isopod.</title>
        <authorList>
            <person name="Becking T."/>
            <person name="Chebbi M.A."/>
            <person name="Giraud I."/>
            <person name="Moumen B."/>
            <person name="Laverre T."/>
            <person name="Caubet Y."/>
            <person name="Peccoud J."/>
            <person name="Gilbert C."/>
            <person name="Cordaux R."/>
        </authorList>
    </citation>
    <scope>NUCLEOTIDE SEQUENCE [LARGE SCALE GENOMIC DNA]</scope>
    <source>
        <strain evidence="3">ANa2</strain>
        <tissue evidence="3">Whole body excluding digestive tract and cuticle</tissue>
    </source>
</reference>
<dbReference type="AlphaFoldDB" id="A0A5N5T181"/>
<feature type="region of interest" description="Disordered" evidence="1">
    <location>
        <begin position="164"/>
        <end position="183"/>
    </location>
</feature>
<keyword evidence="2" id="KW-0812">Transmembrane</keyword>
<comment type="caution">
    <text evidence="3">The sequence shown here is derived from an EMBL/GenBank/DDBJ whole genome shotgun (WGS) entry which is preliminary data.</text>
</comment>
<name>A0A5N5T181_9CRUS</name>
<dbReference type="EMBL" id="SEYY01015964">
    <property type="protein sequence ID" value="KAB7499945.1"/>
    <property type="molecule type" value="Genomic_DNA"/>
</dbReference>
<evidence type="ECO:0000256" key="1">
    <source>
        <dbReference type="SAM" id="MobiDB-lite"/>
    </source>
</evidence>
<sequence>MRARIFKRCSSCDKAMISSGIVCSLQQYPLSWRSLQQYPWELYVHRTVFIGIVCPLRNIQTIWYAHCNNIQWHSLYVHCNKIHRSVFFTTLSIGIVCSSQQYPSPLYVHPNNIQLHTMFITTISINIIVLCFLLLVLQDQCASQRAQIHPRYFPWDSNFKQSRDSFSRTGGTGIPSRVPYDPTGHGDPQFNYYYV</sequence>
<organism evidence="3 4">
    <name type="scientific">Armadillidium nasatum</name>
    <dbReference type="NCBI Taxonomy" id="96803"/>
    <lineage>
        <taxon>Eukaryota</taxon>
        <taxon>Metazoa</taxon>
        <taxon>Ecdysozoa</taxon>
        <taxon>Arthropoda</taxon>
        <taxon>Crustacea</taxon>
        <taxon>Multicrustacea</taxon>
        <taxon>Malacostraca</taxon>
        <taxon>Eumalacostraca</taxon>
        <taxon>Peracarida</taxon>
        <taxon>Isopoda</taxon>
        <taxon>Oniscidea</taxon>
        <taxon>Crinocheta</taxon>
        <taxon>Armadillidiidae</taxon>
        <taxon>Armadillidium</taxon>
    </lineage>
</organism>
<protein>
    <submittedName>
        <fullName evidence="3">Uncharacterized protein</fullName>
    </submittedName>
</protein>
<evidence type="ECO:0000313" key="4">
    <source>
        <dbReference type="Proteomes" id="UP000326759"/>
    </source>
</evidence>
<dbReference type="Proteomes" id="UP000326759">
    <property type="component" value="Unassembled WGS sequence"/>
</dbReference>
<evidence type="ECO:0000256" key="2">
    <source>
        <dbReference type="SAM" id="Phobius"/>
    </source>
</evidence>
<keyword evidence="2" id="KW-1133">Transmembrane helix</keyword>
<proteinExistence type="predicted"/>
<keyword evidence="4" id="KW-1185">Reference proteome</keyword>
<evidence type="ECO:0000313" key="3">
    <source>
        <dbReference type="EMBL" id="KAB7499945.1"/>
    </source>
</evidence>
<feature type="transmembrane region" description="Helical" evidence="2">
    <location>
        <begin position="85"/>
        <end position="103"/>
    </location>
</feature>
<accession>A0A5N5T181</accession>
<gene>
    <name evidence="3" type="ORF">Anas_01762</name>
</gene>